<dbReference type="GO" id="GO:0005524">
    <property type="term" value="F:ATP binding"/>
    <property type="evidence" value="ECO:0007669"/>
    <property type="project" value="UniProtKB-KW"/>
</dbReference>
<keyword evidence="2" id="KW-0813">Transport</keyword>
<feature type="region of interest" description="Disordered" evidence="5">
    <location>
        <begin position="224"/>
        <end position="246"/>
    </location>
</feature>
<dbReference type="SMART" id="SM00382">
    <property type="entry name" value="AAA"/>
    <property type="match status" value="1"/>
</dbReference>
<dbReference type="PROSITE" id="PS50893">
    <property type="entry name" value="ABC_TRANSPORTER_2"/>
    <property type="match status" value="1"/>
</dbReference>
<evidence type="ECO:0000313" key="8">
    <source>
        <dbReference type="Proteomes" id="UP001596337"/>
    </source>
</evidence>
<evidence type="ECO:0000256" key="3">
    <source>
        <dbReference type="ARBA" id="ARBA00022741"/>
    </source>
</evidence>
<dbReference type="PANTHER" id="PTHR42734">
    <property type="entry name" value="METAL TRANSPORT SYSTEM ATP-BINDING PROTEIN TM_0124-RELATED"/>
    <property type="match status" value="1"/>
</dbReference>
<organism evidence="7 8">
    <name type="scientific">Haloechinothrix salitolerans</name>
    <dbReference type="NCBI Taxonomy" id="926830"/>
    <lineage>
        <taxon>Bacteria</taxon>
        <taxon>Bacillati</taxon>
        <taxon>Actinomycetota</taxon>
        <taxon>Actinomycetes</taxon>
        <taxon>Pseudonocardiales</taxon>
        <taxon>Pseudonocardiaceae</taxon>
        <taxon>Haloechinothrix</taxon>
    </lineage>
</organism>
<dbReference type="SUPFAM" id="SSF52540">
    <property type="entry name" value="P-loop containing nucleoside triphosphate hydrolases"/>
    <property type="match status" value="1"/>
</dbReference>
<protein>
    <submittedName>
        <fullName evidence="7">Metal ABC transporter ATP-binding protein</fullName>
    </submittedName>
</protein>
<evidence type="ECO:0000259" key="6">
    <source>
        <dbReference type="PROSITE" id="PS50893"/>
    </source>
</evidence>
<dbReference type="Pfam" id="PF00005">
    <property type="entry name" value="ABC_tran"/>
    <property type="match status" value="1"/>
</dbReference>
<dbReference type="EMBL" id="JBHSXX010000001">
    <property type="protein sequence ID" value="MFC6868969.1"/>
    <property type="molecule type" value="Genomic_DNA"/>
</dbReference>
<keyword evidence="3" id="KW-0547">Nucleotide-binding</keyword>
<sequence length="246" mass="26493">MTPDAPMDAVLSVRDLTVSFGSSLVLRSVHLTVYATEGVALLGQNGAGKSSLLRAIAGLQPYRGDVDVPSTRHRASSVAFVAQTSGGGHGIRWDLPLNVSDVVGFGLLRRRRPRAGRGKADREAIADAIARVGLTPLARRPINTLSGGQRQRVLLARALVQRPDVLLLDEPFAGVDADTRDTLGEHLHQLRGAGVAVLCALHEEHLAHRFFSRVLTLESGRLHAPPLLSPHDTRDMPHQAGEPAWR</sequence>
<reference evidence="8" key="1">
    <citation type="journal article" date="2019" name="Int. J. Syst. Evol. Microbiol.">
        <title>The Global Catalogue of Microorganisms (GCM) 10K type strain sequencing project: providing services to taxonomists for standard genome sequencing and annotation.</title>
        <authorList>
            <consortium name="The Broad Institute Genomics Platform"/>
            <consortium name="The Broad Institute Genome Sequencing Center for Infectious Disease"/>
            <person name="Wu L."/>
            <person name="Ma J."/>
        </authorList>
    </citation>
    <scope>NUCLEOTIDE SEQUENCE [LARGE SCALE GENOMIC DNA]</scope>
    <source>
        <strain evidence="8">KCTC 32255</strain>
    </source>
</reference>
<proteinExistence type="inferred from homology"/>
<dbReference type="Proteomes" id="UP001596337">
    <property type="component" value="Unassembled WGS sequence"/>
</dbReference>
<accession>A0ABW2C2H2</accession>
<gene>
    <name evidence="7" type="ORF">ACFQGD_17640</name>
</gene>
<dbReference type="InterPro" id="IPR003439">
    <property type="entry name" value="ABC_transporter-like_ATP-bd"/>
</dbReference>
<name>A0ABW2C2H2_9PSEU</name>
<dbReference type="InterPro" id="IPR003593">
    <property type="entry name" value="AAA+_ATPase"/>
</dbReference>
<dbReference type="PROSITE" id="PS00211">
    <property type="entry name" value="ABC_TRANSPORTER_1"/>
    <property type="match status" value="1"/>
</dbReference>
<comment type="similarity">
    <text evidence="1">Belongs to the ABC transporter superfamily.</text>
</comment>
<dbReference type="Gene3D" id="3.40.50.300">
    <property type="entry name" value="P-loop containing nucleotide triphosphate hydrolases"/>
    <property type="match status" value="1"/>
</dbReference>
<keyword evidence="8" id="KW-1185">Reference proteome</keyword>
<dbReference type="InterPro" id="IPR017871">
    <property type="entry name" value="ABC_transporter-like_CS"/>
</dbReference>
<feature type="domain" description="ABC transporter" evidence="6">
    <location>
        <begin position="11"/>
        <end position="244"/>
    </location>
</feature>
<evidence type="ECO:0000313" key="7">
    <source>
        <dbReference type="EMBL" id="MFC6868969.1"/>
    </source>
</evidence>
<comment type="caution">
    <text evidence="7">The sequence shown here is derived from an EMBL/GenBank/DDBJ whole genome shotgun (WGS) entry which is preliminary data.</text>
</comment>
<keyword evidence="4 7" id="KW-0067">ATP-binding</keyword>
<dbReference type="RefSeq" id="WP_345403051.1">
    <property type="nucleotide sequence ID" value="NZ_BAABLA010000113.1"/>
</dbReference>
<evidence type="ECO:0000256" key="2">
    <source>
        <dbReference type="ARBA" id="ARBA00022448"/>
    </source>
</evidence>
<dbReference type="InterPro" id="IPR050153">
    <property type="entry name" value="Metal_Ion_Import_ABC"/>
</dbReference>
<dbReference type="InterPro" id="IPR027417">
    <property type="entry name" value="P-loop_NTPase"/>
</dbReference>
<evidence type="ECO:0000256" key="4">
    <source>
        <dbReference type="ARBA" id="ARBA00022840"/>
    </source>
</evidence>
<evidence type="ECO:0000256" key="5">
    <source>
        <dbReference type="SAM" id="MobiDB-lite"/>
    </source>
</evidence>
<evidence type="ECO:0000256" key="1">
    <source>
        <dbReference type="ARBA" id="ARBA00005417"/>
    </source>
</evidence>
<dbReference type="PANTHER" id="PTHR42734:SF5">
    <property type="entry name" value="IRON TRANSPORT SYSTEM ATP-BINDING PROTEIN HI_0361-RELATED"/>
    <property type="match status" value="1"/>
</dbReference>